<dbReference type="EMBL" id="VMTY01000078">
    <property type="protein sequence ID" value="TVU55791.1"/>
    <property type="molecule type" value="Genomic_DNA"/>
</dbReference>
<sequence>MSTYSQTLTSHGDILANIPGILGFYPQNSLVLAFFDRNSDTPGLHLGPLARLDLDDAVQTLTANQSQFAAWSGRVNADAVIAYVINADPSAADDLAEFLLSEDSPLPTVLAIVQVPELTSGTGWWTVYQQLSLSAPRTGVVSEVAGSAALQQMVLDTGQLPALSRAELEERLDSTAHGIDDAVYRNIIADVEGYENEIHFLRDDLQHEYEKAAKGVSDPTDTQAIRAALRCFTTPMLRDPLLGALLDEPEKGLAFAETLMCVVPRDWLKMRSQITATVAVLAQATGQTGLAGVAAHKATELSDTENFPNLVARSISLGLGSKLITSVKQGASKAHYLLFDA</sequence>
<evidence type="ECO:0000313" key="3">
    <source>
        <dbReference type="Proteomes" id="UP000320531"/>
    </source>
</evidence>
<reference evidence="2 3" key="1">
    <citation type="submission" date="2019-07" db="EMBL/GenBank/DDBJ databases">
        <title>Draft genome of C. aurimucosum strain 14-2523.</title>
        <authorList>
            <person name="Pacheco L.G.C."/>
            <person name="Aguiar E.R.G.R."/>
            <person name="Navas J."/>
            <person name="Santos C.S."/>
            <person name="Rocha D.J.P.G."/>
        </authorList>
    </citation>
    <scope>NUCLEOTIDE SEQUENCE [LARGE SCALE GENOMIC DNA]</scope>
    <source>
        <strain evidence="2 3">14-2523</strain>
    </source>
</reference>
<name>A0A558GFZ7_9CORY</name>
<proteinExistence type="predicted"/>
<dbReference type="AlphaFoldDB" id="A0A558GFZ7"/>
<dbReference type="InterPro" id="IPR025447">
    <property type="entry name" value="DUF4192"/>
</dbReference>
<evidence type="ECO:0000256" key="1">
    <source>
        <dbReference type="SAM" id="Coils"/>
    </source>
</evidence>
<dbReference type="Pfam" id="PF13830">
    <property type="entry name" value="DUF4192"/>
    <property type="match status" value="1"/>
</dbReference>
<comment type="caution">
    <text evidence="2">The sequence shown here is derived from an EMBL/GenBank/DDBJ whole genome shotgun (WGS) entry which is preliminary data.</text>
</comment>
<organism evidence="2 3">
    <name type="scientific">Corynebacterium aurimucosum</name>
    <dbReference type="NCBI Taxonomy" id="169292"/>
    <lineage>
        <taxon>Bacteria</taxon>
        <taxon>Bacillati</taxon>
        <taxon>Actinomycetota</taxon>
        <taxon>Actinomycetes</taxon>
        <taxon>Mycobacteriales</taxon>
        <taxon>Corynebacteriaceae</taxon>
        <taxon>Corynebacterium</taxon>
    </lineage>
</organism>
<feature type="coiled-coil region" evidence="1">
    <location>
        <begin position="184"/>
        <end position="211"/>
    </location>
</feature>
<accession>A0A558GFZ7</accession>
<keyword evidence="1" id="KW-0175">Coiled coil</keyword>
<gene>
    <name evidence="2" type="ORF">FQK23_12295</name>
</gene>
<dbReference type="Proteomes" id="UP000320531">
    <property type="component" value="Unassembled WGS sequence"/>
</dbReference>
<protein>
    <submittedName>
        <fullName evidence="2">DUF4192 domain-containing protein</fullName>
    </submittedName>
</protein>
<evidence type="ECO:0000313" key="2">
    <source>
        <dbReference type="EMBL" id="TVU55791.1"/>
    </source>
</evidence>